<keyword evidence="2" id="KW-0812">Transmembrane</keyword>
<reference evidence="4" key="1">
    <citation type="submission" date="2019-07" db="EMBL/GenBank/DDBJ databases">
        <authorList>
            <person name="Alioto T."/>
            <person name="Alioto T."/>
            <person name="Gomez Garrido J."/>
        </authorList>
    </citation>
    <scope>NUCLEOTIDE SEQUENCE</scope>
</reference>
<organism evidence="4 5">
    <name type="scientific">Prunus dulcis</name>
    <name type="common">Almond</name>
    <name type="synonym">Amygdalus dulcis</name>
    <dbReference type="NCBI Taxonomy" id="3755"/>
    <lineage>
        <taxon>Eukaryota</taxon>
        <taxon>Viridiplantae</taxon>
        <taxon>Streptophyta</taxon>
        <taxon>Embryophyta</taxon>
        <taxon>Tracheophyta</taxon>
        <taxon>Spermatophyta</taxon>
        <taxon>Magnoliopsida</taxon>
        <taxon>eudicotyledons</taxon>
        <taxon>Gunneridae</taxon>
        <taxon>Pentapetalae</taxon>
        <taxon>rosids</taxon>
        <taxon>fabids</taxon>
        <taxon>Rosales</taxon>
        <taxon>Rosaceae</taxon>
        <taxon>Amygdaloideae</taxon>
        <taxon>Amygdaleae</taxon>
        <taxon>Prunus</taxon>
    </lineage>
</organism>
<dbReference type="GO" id="GO:0016301">
    <property type="term" value="F:kinase activity"/>
    <property type="evidence" value="ECO:0007669"/>
    <property type="project" value="UniProtKB-KW"/>
</dbReference>
<dbReference type="OMA" id="NPGQNKN"/>
<dbReference type="EMBL" id="CABIKO010000014">
    <property type="protein sequence ID" value="VVA15489.1"/>
    <property type="molecule type" value="Genomic_DNA"/>
</dbReference>
<dbReference type="InParanoid" id="A0A5E4EKJ9"/>
<evidence type="ECO:0000256" key="2">
    <source>
        <dbReference type="SAM" id="Phobius"/>
    </source>
</evidence>
<accession>A0A5E4EKJ9</accession>
<evidence type="ECO:0000313" key="4">
    <source>
        <dbReference type="EMBL" id="VVA15489.1"/>
    </source>
</evidence>
<feature type="transmembrane region" description="Helical" evidence="2">
    <location>
        <begin position="74"/>
        <end position="92"/>
    </location>
</feature>
<protein>
    <submittedName>
        <fullName evidence="4">PREDICTED: A-kinase anchor 13</fullName>
    </submittedName>
</protein>
<dbReference type="Proteomes" id="UP001054821">
    <property type="component" value="Chromosome 7"/>
</dbReference>
<name>A0A5E4EKJ9_PRUDU</name>
<keyword evidence="2" id="KW-1133">Transmembrane helix</keyword>
<dbReference type="PANTHER" id="PTHR37741">
    <property type="entry name" value="TRANSMEMBRANE PROTEIN"/>
    <property type="match status" value="1"/>
</dbReference>
<dbReference type="AlphaFoldDB" id="A0A5E4EKJ9"/>
<dbReference type="EMBL" id="JAJFAZ020000007">
    <property type="protein sequence ID" value="KAI5318954.1"/>
    <property type="molecule type" value="Genomic_DNA"/>
</dbReference>
<evidence type="ECO:0000313" key="3">
    <source>
        <dbReference type="EMBL" id="KAI5318954.1"/>
    </source>
</evidence>
<dbReference type="Gramene" id="VVA15489">
    <property type="protein sequence ID" value="VVA15489"/>
    <property type="gene ID" value="Prudul26B002190"/>
</dbReference>
<evidence type="ECO:0000256" key="1">
    <source>
        <dbReference type="SAM" id="MobiDB-lite"/>
    </source>
</evidence>
<reference evidence="3 6" key="3">
    <citation type="journal article" date="2022" name="G3 (Bethesda)">
        <title>Whole-genome sequence and methylome profiling of the almond [Prunus dulcis (Mill.) D.A. Webb] cultivar 'Nonpareil'.</title>
        <authorList>
            <person name="D'Amico-Willman K.M."/>
            <person name="Ouma W.Z."/>
            <person name="Meulia T."/>
            <person name="Sideli G.M."/>
            <person name="Gradziel T.M."/>
            <person name="Fresnedo-Ramirez J."/>
        </authorList>
    </citation>
    <scope>NUCLEOTIDE SEQUENCE [LARGE SCALE GENOMIC DNA]</scope>
    <source>
        <strain evidence="3">Clone GOH B32 T37-40</strain>
    </source>
</reference>
<keyword evidence="4" id="KW-0808">Transferase</keyword>
<dbReference type="Proteomes" id="UP000327085">
    <property type="component" value="Chromosome 7"/>
</dbReference>
<sequence length="98" mass="10570">MASPKQTDAGTGDSKFPAANVDLELNPGKNKNFEEDSGPSLVATSKEIKEQIEAEDKKKKDQEKKDAIQTLKKSVIVSAVIVALAGAIFAITKKLREK</sequence>
<reference evidence="5" key="2">
    <citation type="journal article" date="2020" name="Plant J.">
        <title>Transposons played a major role in the diversification between the closely related almond and peach genomes: results from the almond genome sequence.</title>
        <authorList>
            <person name="Alioto T."/>
            <person name="Alexiou K.G."/>
            <person name="Bardil A."/>
            <person name="Barteri F."/>
            <person name="Castanera R."/>
            <person name="Cruz F."/>
            <person name="Dhingra A."/>
            <person name="Duval H."/>
            <person name="Fernandez I Marti A."/>
            <person name="Frias L."/>
            <person name="Galan B."/>
            <person name="Garcia J.L."/>
            <person name="Howad W."/>
            <person name="Gomez-Garrido J."/>
            <person name="Gut M."/>
            <person name="Julca I."/>
            <person name="Morata J."/>
            <person name="Puigdomenech P."/>
            <person name="Ribeca P."/>
            <person name="Rubio Cabetas M.J."/>
            <person name="Vlasova A."/>
            <person name="Wirthensohn M."/>
            <person name="Garcia-Mas J."/>
            <person name="Gabaldon T."/>
            <person name="Casacuberta J.M."/>
            <person name="Arus P."/>
        </authorList>
    </citation>
    <scope>NUCLEOTIDE SEQUENCE [LARGE SCALE GENOMIC DNA]</scope>
    <source>
        <strain evidence="5">cv. Texas</strain>
    </source>
</reference>
<dbReference type="PANTHER" id="PTHR37741:SF1">
    <property type="entry name" value="TRANSMEMBRANE PROTEIN"/>
    <property type="match status" value="1"/>
</dbReference>
<keyword evidence="4" id="KW-0418">Kinase</keyword>
<evidence type="ECO:0000313" key="6">
    <source>
        <dbReference type="Proteomes" id="UP001054821"/>
    </source>
</evidence>
<gene>
    <name evidence="4" type="ORF">ALMOND_2B002190</name>
    <name evidence="3" type="ORF">L3X38_038662</name>
</gene>
<proteinExistence type="predicted"/>
<keyword evidence="6" id="KW-1185">Reference proteome</keyword>
<keyword evidence="2" id="KW-0472">Membrane</keyword>
<feature type="region of interest" description="Disordered" evidence="1">
    <location>
        <begin position="1"/>
        <end position="45"/>
    </location>
</feature>
<evidence type="ECO:0000313" key="5">
    <source>
        <dbReference type="Proteomes" id="UP000327085"/>
    </source>
</evidence>